<feature type="domain" description="Amidase" evidence="2">
    <location>
        <begin position="25"/>
        <end position="215"/>
    </location>
</feature>
<gene>
    <name evidence="3" type="ORF">COT62_02200</name>
</gene>
<dbReference type="EMBL" id="PEZG01000050">
    <property type="protein sequence ID" value="PIS15717.1"/>
    <property type="molecule type" value="Genomic_DNA"/>
</dbReference>
<sequence length="215" mass="23172">MSIFGKSIVELIRLVQEKEISRKELFDYFKRRITKYNPNLNAFLTLAEYQEDTNHGELLGIPLAIKDNFCTKGIRTTASSKVLDNFIPPYESTVTQKLLNQGASILGKTNMDAWAHGNSTETSDYGPTKNPWNTDRSPGGSSGGSAAAISAYLSPAAIGSETAGSIRQPASWCGTVGIKPTYGRVSRYGVIAMGSSLDSPGPLTLTVEDAAFLLK</sequence>
<dbReference type="Gene3D" id="3.90.1300.10">
    <property type="entry name" value="Amidase signature (AS) domain"/>
    <property type="match status" value="1"/>
</dbReference>
<dbReference type="InterPro" id="IPR023631">
    <property type="entry name" value="Amidase_dom"/>
</dbReference>
<dbReference type="AlphaFoldDB" id="A0A2H0WSW5"/>
<dbReference type="PANTHER" id="PTHR11895">
    <property type="entry name" value="TRANSAMIDASE"/>
    <property type="match status" value="1"/>
</dbReference>
<protein>
    <submittedName>
        <fullName evidence="3">Asp-tRNA(Asn)/Glu-tRNA(Gln) amidotransferase GatCAB subunit A</fullName>
    </submittedName>
</protein>
<dbReference type="PROSITE" id="PS00571">
    <property type="entry name" value="AMIDASES"/>
    <property type="match status" value="1"/>
</dbReference>
<dbReference type="PANTHER" id="PTHR11895:SF151">
    <property type="entry name" value="GLUTAMYL-TRNA(GLN) AMIDOTRANSFERASE SUBUNIT A"/>
    <property type="match status" value="1"/>
</dbReference>
<feature type="non-terminal residue" evidence="3">
    <location>
        <position position="215"/>
    </location>
</feature>
<feature type="region of interest" description="Disordered" evidence="1">
    <location>
        <begin position="118"/>
        <end position="144"/>
    </location>
</feature>
<evidence type="ECO:0000256" key="1">
    <source>
        <dbReference type="SAM" id="MobiDB-lite"/>
    </source>
</evidence>
<dbReference type="Proteomes" id="UP000231198">
    <property type="component" value="Unassembled WGS sequence"/>
</dbReference>
<evidence type="ECO:0000313" key="4">
    <source>
        <dbReference type="Proteomes" id="UP000231198"/>
    </source>
</evidence>
<dbReference type="SUPFAM" id="SSF75304">
    <property type="entry name" value="Amidase signature (AS) enzymes"/>
    <property type="match status" value="1"/>
</dbReference>
<dbReference type="InterPro" id="IPR000120">
    <property type="entry name" value="Amidase"/>
</dbReference>
<dbReference type="InterPro" id="IPR036928">
    <property type="entry name" value="AS_sf"/>
</dbReference>
<reference evidence="4" key="1">
    <citation type="submission" date="2017-09" db="EMBL/GenBank/DDBJ databases">
        <title>Depth-based differentiation of microbial function through sediment-hosted aquifers and enrichment of novel symbionts in the deep terrestrial subsurface.</title>
        <authorList>
            <person name="Probst A.J."/>
            <person name="Ladd B."/>
            <person name="Jarett J.K."/>
            <person name="Geller-Mcgrath D.E."/>
            <person name="Sieber C.M.K."/>
            <person name="Emerson J.B."/>
            <person name="Anantharaman K."/>
            <person name="Thomas B.C."/>
            <person name="Malmstrom R."/>
            <person name="Stieglmeier M."/>
            <person name="Klingl A."/>
            <person name="Woyke T."/>
            <person name="Ryan C.M."/>
            <person name="Banfield J.F."/>
        </authorList>
    </citation>
    <scope>NUCLEOTIDE SEQUENCE [LARGE SCALE GENOMIC DNA]</scope>
</reference>
<evidence type="ECO:0000259" key="2">
    <source>
        <dbReference type="Pfam" id="PF01425"/>
    </source>
</evidence>
<evidence type="ECO:0000313" key="3">
    <source>
        <dbReference type="EMBL" id="PIS15717.1"/>
    </source>
</evidence>
<dbReference type="GO" id="GO:0016740">
    <property type="term" value="F:transferase activity"/>
    <property type="evidence" value="ECO:0007669"/>
    <property type="project" value="UniProtKB-KW"/>
</dbReference>
<keyword evidence="3" id="KW-0808">Transferase</keyword>
<dbReference type="Pfam" id="PF01425">
    <property type="entry name" value="Amidase"/>
    <property type="match status" value="1"/>
</dbReference>
<dbReference type="InterPro" id="IPR020556">
    <property type="entry name" value="Amidase_CS"/>
</dbReference>
<accession>A0A2H0WSW5</accession>
<organism evidence="3 4">
    <name type="scientific">Candidatus Roizmanbacteria bacterium CG09_land_8_20_14_0_10_41_9</name>
    <dbReference type="NCBI Taxonomy" id="1974850"/>
    <lineage>
        <taxon>Bacteria</taxon>
        <taxon>Candidatus Roizmaniibacteriota</taxon>
    </lineage>
</organism>
<comment type="caution">
    <text evidence="3">The sequence shown here is derived from an EMBL/GenBank/DDBJ whole genome shotgun (WGS) entry which is preliminary data.</text>
</comment>
<proteinExistence type="predicted"/>
<feature type="compositionally biased region" description="Polar residues" evidence="1">
    <location>
        <begin position="118"/>
        <end position="136"/>
    </location>
</feature>
<name>A0A2H0WSW5_9BACT</name>